<dbReference type="Proteomes" id="UP001470230">
    <property type="component" value="Unassembled WGS sequence"/>
</dbReference>
<evidence type="ECO:0000313" key="2">
    <source>
        <dbReference type="EMBL" id="KAK8876457.1"/>
    </source>
</evidence>
<protein>
    <submittedName>
        <fullName evidence="2">Uncharacterized protein</fullName>
    </submittedName>
</protein>
<accession>A0ABR2JGN8</accession>
<comment type="caution">
    <text evidence="2">The sequence shown here is derived from an EMBL/GenBank/DDBJ whole genome shotgun (WGS) entry which is preliminary data.</text>
</comment>
<organism evidence="2 3">
    <name type="scientific">Tritrichomonas musculus</name>
    <dbReference type="NCBI Taxonomy" id="1915356"/>
    <lineage>
        <taxon>Eukaryota</taxon>
        <taxon>Metamonada</taxon>
        <taxon>Parabasalia</taxon>
        <taxon>Tritrichomonadida</taxon>
        <taxon>Tritrichomonadidae</taxon>
        <taxon>Tritrichomonas</taxon>
    </lineage>
</organism>
<feature type="region of interest" description="Disordered" evidence="1">
    <location>
        <begin position="1"/>
        <end position="25"/>
    </location>
</feature>
<dbReference type="EMBL" id="JAPFFF010000012">
    <property type="protein sequence ID" value="KAK8876457.1"/>
    <property type="molecule type" value="Genomic_DNA"/>
</dbReference>
<reference evidence="2 3" key="1">
    <citation type="submission" date="2024-04" db="EMBL/GenBank/DDBJ databases">
        <title>Tritrichomonas musculus Genome.</title>
        <authorList>
            <person name="Alves-Ferreira E."/>
            <person name="Grigg M."/>
            <person name="Lorenzi H."/>
            <person name="Galac M."/>
        </authorList>
    </citation>
    <scope>NUCLEOTIDE SEQUENCE [LARGE SCALE GENOMIC DNA]</scope>
    <source>
        <strain evidence="2 3">EAF2021</strain>
    </source>
</reference>
<evidence type="ECO:0000256" key="1">
    <source>
        <dbReference type="SAM" id="MobiDB-lite"/>
    </source>
</evidence>
<gene>
    <name evidence="2" type="ORF">M9Y10_006669</name>
</gene>
<evidence type="ECO:0000313" key="3">
    <source>
        <dbReference type="Proteomes" id="UP001470230"/>
    </source>
</evidence>
<keyword evidence="3" id="KW-1185">Reference proteome</keyword>
<name>A0ABR2JGN8_9EUKA</name>
<sequence length="99" mass="11711">MNQHNFSPIKYIDYQSPPSNSSFDPSVEVEDREVIHKLYGVLNFCDTFKGICNTIHYDLKTLDRNMKLVYDEMKESQRTFQKSIQRAIQESIKLNYLTI</sequence>
<proteinExistence type="predicted"/>